<gene>
    <name evidence="2" type="ORF">IPJ27_14085</name>
</gene>
<reference evidence="2 3" key="1">
    <citation type="submission" date="2020-10" db="EMBL/GenBank/DDBJ databases">
        <title>Connecting structure to function with the recovery of over 1000 high-quality activated sludge metagenome-assembled genomes encoding full-length rRNA genes using long-read sequencing.</title>
        <authorList>
            <person name="Singleton C.M."/>
            <person name="Petriglieri F."/>
            <person name="Kristensen J.M."/>
            <person name="Kirkegaard R.H."/>
            <person name="Michaelsen T.Y."/>
            <person name="Andersen M.H."/>
            <person name="Karst S.M."/>
            <person name="Dueholm M.S."/>
            <person name="Nielsen P.H."/>
            <person name="Albertsen M."/>
        </authorList>
    </citation>
    <scope>NUCLEOTIDE SEQUENCE [LARGE SCALE GENOMIC DNA]</scope>
    <source>
        <strain evidence="2">EsbW_18-Q3-R4-48_BATAC.285</strain>
    </source>
</reference>
<dbReference type="EMBL" id="JADJMH010000014">
    <property type="protein sequence ID" value="MBK7675784.1"/>
    <property type="molecule type" value="Genomic_DNA"/>
</dbReference>
<dbReference type="Proteomes" id="UP000697998">
    <property type="component" value="Unassembled WGS sequence"/>
</dbReference>
<organism evidence="2 3">
    <name type="scientific">Candidatus Accumulibacter proximus</name>
    <dbReference type="NCBI Taxonomy" id="2954385"/>
    <lineage>
        <taxon>Bacteria</taxon>
        <taxon>Pseudomonadati</taxon>
        <taxon>Pseudomonadota</taxon>
        <taxon>Betaproteobacteria</taxon>
        <taxon>Candidatus Accumulibacter</taxon>
    </lineage>
</organism>
<dbReference type="AlphaFoldDB" id="A0A935Q0D5"/>
<evidence type="ECO:0000256" key="1">
    <source>
        <dbReference type="SAM" id="MobiDB-lite"/>
    </source>
</evidence>
<accession>A0A935Q0D5</accession>
<protein>
    <submittedName>
        <fullName evidence="2">Uncharacterized protein</fullName>
    </submittedName>
</protein>
<proteinExistence type="predicted"/>
<feature type="region of interest" description="Disordered" evidence="1">
    <location>
        <begin position="106"/>
        <end position="129"/>
    </location>
</feature>
<name>A0A935Q0D5_9PROT</name>
<evidence type="ECO:0000313" key="2">
    <source>
        <dbReference type="EMBL" id="MBK7675784.1"/>
    </source>
</evidence>
<evidence type="ECO:0000313" key="3">
    <source>
        <dbReference type="Proteomes" id="UP000697998"/>
    </source>
</evidence>
<sequence>MADDSRVAIRRRVAAHPHHLMLVSDFYSRDCDQVKKVLELILEFWSTQWRDVKLRRVLLHCLCVRYEHGDPARPAEERQVWDQRAKDLADFIEGLVLSQYEEFSPSSSIGWRESSGPTSGIGGVWSTRN</sequence>
<comment type="caution">
    <text evidence="2">The sequence shown here is derived from an EMBL/GenBank/DDBJ whole genome shotgun (WGS) entry which is preliminary data.</text>
</comment>